<feature type="compositionally biased region" description="Basic and acidic residues" evidence="2">
    <location>
        <begin position="11"/>
        <end position="25"/>
    </location>
</feature>
<dbReference type="InterPro" id="IPR002317">
    <property type="entry name" value="Ser-tRNA-ligase_type_1"/>
</dbReference>
<evidence type="ECO:0000256" key="1">
    <source>
        <dbReference type="SAM" id="Coils"/>
    </source>
</evidence>
<protein>
    <recommendedName>
        <fullName evidence="3">Serine-tRNA synthetase type1 N-terminal domain-containing protein</fullName>
    </recommendedName>
</protein>
<keyword evidence="1" id="KW-0175">Coiled coil</keyword>
<keyword evidence="5" id="KW-1185">Reference proteome</keyword>
<evidence type="ECO:0000313" key="4">
    <source>
        <dbReference type="EMBL" id="GJN39140.1"/>
    </source>
</evidence>
<dbReference type="GO" id="GO:0004828">
    <property type="term" value="F:serine-tRNA ligase activity"/>
    <property type="evidence" value="ECO:0007669"/>
    <property type="project" value="InterPro"/>
</dbReference>
<feature type="domain" description="Serine-tRNA synthetase type1 N-terminal" evidence="3">
    <location>
        <begin position="129"/>
        <end position="244"/>
    </location>
</feature>
<dbReference type="Pfam" id="PF02403">
    <property type="entry name" value="Seryl_tRNA_N"/>
    <property type="match status" value="1"/>
</dbReference>
<dbReference type="GO" id="GO:0006434">
    <property type="term" value="P:seryl-tRNA aminoacylation"/>
    <property type="evidence" value="ECO:0007669"/>
    <property type="project" value="InterPro"/>
</dbReference>
<dbReference type="PANTHER" id="PTHR11778">
    <property type="entry name" value="SERYL-TRNA SYNTHETASE"/>
    <property type="match status" value="1"/>
</dbReference>
<comment type="caution">
    <text evidence="4">The sequence shown here is derived from an EMBL/GenBank/DDBJ whole genome shotgun (WGS) entry which is preliminary data.</text>
</comment>
<dbReference type="InterPro" id="IPR010978">
    <property type="entry name" value="tRNA-bd_arm"/>
</dbReference>
<accession>A0AAV5FWS2</accession>
<proteinExistence type="predicted"/>
<gene>
    <name evidence="4" type="primary">gb28239</name>
    <name evidence="4" type="ORF">PR202_gb28239</name>
</gene>
<organism evidence="4 5">
    <name type="scientific">Eleusine coracana subsp. coracana</name>
    <dbReference type="NCBI Taxonomy" id="191504"/>
    <lineage>
        <taxon>Eukaryota</taxon>
        <taxon>Viridiplantae</taxon>
        <taxon>Streptophyta</taxon>
        <taxon>Embryophyta</taxon>
        <taxon>Tracheophyta</taxon>
        <taxon>Spermatophyta</taxon>
        <taxon>Magnoliopsida</taxon>
        <taxon>Liliopsida</taxon>
        <taxon>Poales</taxon>
        <taxon>Poaceae</taxon>
        <taxon>PACMAD clade</taxon>
        <taxon>Chloridoideae</taxon>
        <taxon>Cynodonteae</taxon>
        <taxon>Eleusininae</taxon>
        <taxon>Eleusine</taxon>
    </lineage>
</organism>
<dbReference type="AlphaFoldDB" id="A0AAV5FWS2"/>
<evidence type="ECO:0000313" key="5">
    <source>
        <dbReference type="Proteomes" id="UP001054889"/>
    </source>
</evidence>
<dbReference type="GO" id="GO:0005524">
    <property type="term" value="F:ATP binding"/>
    <property type="evidence" value="ECO:0007669"/>
    <property type="project" value="InterPro"/>
</dbReference>
<reference evidence="4" key="1">
    <citation type="journal article" date="2018" name="DNA Res.">
        <title>Multiple hybrid de novo genome assembly of finger millet, an orphan allotetraploid crop.</title>
        <authorList>
            <person name="Hatakeyama M."/>
            <person name="Aluri S."/>
            <person name="Balachadran M.T."/>
            <person name="Sivarajan S.R."/>
            <person name="Patrignani A."/>
            <person name="Gruter S."/>
            <person name="Poveda L."/>
            <person name="Shimizu-Inatsugi R."/>
            <person name="Baeten J."/>
            <person name="Francoijs K.J."/>
            <person name="Nataraja K.N."/>
            <person name="Reddy Y.A.N."/>
            <person name="Phadnis S."/>
            <person name="Ravikumar R.L."/>
            <person name="Schlapbach R."/>
            <person name="Sreeman S.M."/>
            <person name="Shimizu K.K."/>
        </authorList>
    </citation>
    <scope>NUCLEOTIDE SEQUENCE</scope>
</reference>
<feature type="region of interest" description="Disordered" evidence="2">
    <location>
        <begin position="1"/>
        <end position="25"/>
    </location>
</feature>
<name>A0AAV5FWS2_ELECO</name>
<sequence length="315" mass="34969">MHRIKAQRNHISYDKLRAKDTSDGANEAREAVSAVAGTPAAFPRARIASPTSSWRVKRMESRIRSRRELGQADSNTADPLKAKRSHTVYIKYRHLHDSSESLNSNNPSLAPLVQLLGALPIVQVTRVTMDINLIRTDGEHKGDPDLIREWQRKRSAPVEAVAECAALDLAWRERQLKLENIRKELNAASKKIGKLKAANNRDKEAQELIERTAELKRTLAATEAEVRGIKAALDVKLLTIGNMVHESVVVSNDEADNAVVRVWGEGMLMRQEESCLKNHVDLCVMTDIVDLKKGALLAGGRGFILRATASSSTRH</sequence>
<reference evidence="4" key="2">
    <citation type="submission" date="2021-12" db="EMBL/GenBank/DDBJ databases">
        <title>Resequencing data analysis of finger millet.</title>
        <authorList>
            <person name="Hatakeyama M."/>
            <person name="Aluri S."/>
            <person name="Balachadran M.T."/>
            <person name="Sivarajan S.R."/>
            <person name="Poveda L."/>
            <person name="Shimizu-Inatsugi R."/>
            <person name="Schlapbach R."/>
            <person name="Sreeman S.M."/>
            <person name="Shimizu K.K."/>
        </authorList>
    </citation>
    <scope>NUCLEOTIDE SEQUENCE</scope>
</reference>
<dbReference type="InterPro" id="IPR045864">
    <property type="entry name" value="aa-tRNA-synth_II/BPL/LPL"/>
</dbReference>
<dbReference type="EMBL" id="BQKI01000097">
    <property type="protein sequence ID" value="GJN39140.1"/>
    <property type="molecule type" value="Genomic_DNA"/>
</dbReference>
<dbReference type="SUPFAM" id="SSF46589">
    <property type="entry name" value="tRNA-binding arm"/>
    <property type="match status" value="1"/>
</dbReference>
<evidence type="ECO:0000259" key="3">
    <source>
        <dbReference type="Pfam" id="PF02403"/>
    </source>
</evidence>
<evidence type="ECO:0000256" key="2">
    <source>
        <dbReference type="SAM" id="MobiDB-lite"/>
    </source>
</evidence>
<feature type="coiled-coil region" evidence="1">
    <location>
        <begin position="178"/>
        <end position="225"/>
    </location>
</feature>
<dbReference type="Proteomes" id="UP001054889">
    <property type="component" value="Unassembled WGS sequence"/>
</dbReference>
<dbReference type="Gene3D" id="1.10.287.40">
    <property type="entry name" value="Serine-tRNA synthetase, tRNA binding domain"/>
    <property type="match status" value="1"/>
</dbReference>
<dbReference type="Gene3D" id="3.30.930.10">
    <property type="entry name" value="Bira Bifunctional Protein, Domain 2"/>
    <property type="match status" value="1"/>
</dbReference>
<dbReference type="InterPro" id="IPR015866">
    <property type="entry name" value="Ser-tRNA-synth_1_N"/>
</dbReference>
<dbReference type="InterPro" id="IPR042103">
    <property type="entry name" value="SerRS_1_N_sf"/>
</dbReference>